<dbReference type="EMBL" id="JAZHXI010000003">
    <property type="protein sequence ID" value="KAL2073070.1"/>
    <property type="molecule type" value="Genomic_DNA"/>
</dbReference>
<comment type="caution">
    <text evidence="1">The sequence shown here is derived from an EMBL/GenBank/DDBJ whole genome shotgun (WGS) entry which is preliminary data.</text>
</comment>
<evidence type="ECO:0000313" key="1">
    <source>
        <dbReference type="EMBL" id="KAL2073070.1"/>
    </source>
</evidence>
<gene>
    <name evidence="1" type="ORF">VTL71DRAFT_10394</name>
</gene>
<dbReference type="Proteomes" id="UP001595075">
    <property type="component" value="Unassembled WGS sequence"/>
</dbReference>
<keyword evidence="2" id="KW-1185">Reference proteome</keyword>
<protein>
    <recommendedName>
        <fullName evidence="3">SnoaL-like domain-containing protein</fullName>
    </recommendedName>
</protein>
<name>A0ABR4CSY7_9HELO</name>
<proteinExistence type="predicted"/>
<accession>A0ABR4CSY7</accession>
<reference evidence="1 2" key="1">
    <citation type="journal article" date="2024" name="Commun. Biol.">
        <title>Comparative genomic analysis of thermophilic fungi reveals convergent evolutionary adaptations and gene losses.</title>
        <authorList>
            <person name="Steindorff A.S."/>
            <person name="Aguilar-Pontes M.V."/>
            <person name="Robinson A.J."/>
            <person name="Andreopoulos B."/>
            <person name="LaButti K."/>
            <person name="Kuo A."/>
            <person name="Mondo S."/>
            <person name="Riley R."/>
            <person name="Otillar R."/>
            <person name="Haridas S."/>
            <person name="Lipzen A."/>
            <person name="Grimwood J."/>
            <person name="Schmutz J."/>
            <person name="Clum A."/>
            <person name="Reid I.D."/>
            <person name="Moisan M.C."/>
            <person name="Butler G."/>
            <person name="Nguyen T.T.M."/>
            <person name="Dewar K."/>
            <person name="Conant G."/>
            <person name="Drula E."/>
            <person name="Henrissat B."/>
            <person name="Hansel C."/>
            <person name="Singer S."/>
            <person name="Hutchinson M.I."/>
            <person name="de Vries R.P."/>
            <person name="Natvig D.O."/>
            <person name="Powell A.J."/>
            <person name="Tsang A."/>
            <person name="Grigoriev I.V."/>
        </authorList>
    </citation>
    <scope>NUCLEOTIDE SEQUENCE [LARGE SCALE GENOMIC DNA]</scope>
    <source>
        <strain evidence="1 2">CBS 494.80</strain>
    </source>
</reference>
<evidence type="ECO:0008006" key="3">
    <source>
        <dbReference type="Google" id="ProtNLM"/>
    </source>
</evidence>
<sequence>MQLTRIDNLRAKLSPLTEIDVYDLLKFNHINFIDSDPDLDGNHLSLAPHTYPNAAAFKYLTETVDELSASFWYGGVLPSPITAGWLAGTCNNTTTGLSPSGKLVAEQTFLFVKNGTVIQDQKFGRFRGTWDGVGTVAFGVEPARVAAFVDNCIAILSQEGYRSYHKGNYSNGTWLLEDRLFRYH</sequence>
<evidence type="ECO:0000313" key="2">
    <source>
        <dbReference type="Proteomes" id="UP001595075"/>
    </source>
</evidence>
<organism evidence="1 2">
    <name type="scientific">Oculimacula yallundae</name>
    <dbReference type="NCBI Taxonomy" id="86028"/>
    <lineage>
        <taxon>Eukaryota</taxon>
        <taxon>Fungi</taxon>
        <taxon>Dikarya</taxon>
        <taxon>Ascomycota</taxon>
        <taxon>Pezizomycotina</taxon>
        <taxon>Leotiomycetes</taxon>
        <taxon>Helotiales</taxon>
        <taxon>Ploettnerulaceae</taxon>
        <taxon>Oculimacula</taxon>
    </lineage>
</organism>